<dbReference type="Proteomes" id="UP000828390">
    <property type="component" value="Unassembled WGS sequence"/>
</dbReference>
<evidence type="ECO:0000313" key="1">
    <source>
        <dbReference type="EMBL" id="KAH3696817.1"/>
    </source>
</evidence>
<proteinExistence type="predicted"/>
<reference evidence="1" key="2">
    <citation type="submission" date="2020-11" db="EMBL/GenBank/DDBJ databases">
        <authorList>
            <person name="McCartney M.A."/>
            <person name="Auch B."/>
            <person name="Kono T."/>
            <person name="Mallez S."/>
            <person name="Becker A."/>
            <person name="Gohl D.M."/>
            <person name="Silverstein K.A.T."/>
            <person name="Koren S."/>
            <person name="Bechman K.B."/>
            <person name="Herman A."/>
            <person name="Abrahante J.E."/>
            <person name="Garbe J."/>
        </authorList>
    </citation>
    <scope>NUCLEOTIDE SEQUENCE</scope>
    <source>
        <strain evidence="1">Duluth1</strain>
        <tissue evidence="1">Whole animal</tissue>
    </source>
</reference>
<comment type="caution">
    <text evidence="1">The sequence shown here is derived from an EMBL/GenBank/DDBJ whole genome shotgun (WGS) entry which is preliminary data.</text>
</comment>
<gene>
    <name evidence="1" type="ORF">DPMN_084295</name>
</gene>
<dbReference type="EMBL" id="JAIWYP010000016">
    <property type="protein sequence ID" value="KAH3696817.1"/>
    <property type="molecule type" value="Genomic_DNA"/>
</dbReference>
<name>A0A9D4BJ45_DREPO</name>
<evidence type="ECO:0000313" key="2">
    <source>
        <dbReference type="Proteomes" id="UP000828390"/>
    </source>
</evidence>
<sequence length="170" mass="18953">MSEEDVIGSELSLLPPISAKLLKLADPCTAVARMDIHVSQIRQKLDKQEMPINLGCCVPGCALEGQDFPRLHAFRHHIQGIFDYRLPCNDASVVKGRVMALTQVATWLLRRPCILSDLVYRVNRQRVLAPLSGVRVSPDGRQGMVEICYYLSCHLSLNYLSCPLPTPLPC</sequence>
<reference evidence="1" key="1">
    <citation type="journal article" date="2019" name="bioRxiv">
        <title>The Genome of the Zebra Mussel, Dreissena polymorpha: A Resource for Invasive Species Research.</title>
        <authorList>
            <person name="McCartney M.A."/>
            <person name="Auch B."/>
            <person name="Kono T."/>
            <person name="Mallez S."/>
            <person name="Zhang Y."/>
            <person name="Obille A."/>
            <person name="Becker A."/>
            <person name="Abrahante J.E."/>
            <person name="Garbe J."/>
            <person name="Badalamenti J.P."/>
            <person name="Herman A."/>
            <person name="Mangelson H."/>
            <person name="Liachko I."/>
            <person name="Sullivan S."/>
            <person name="Sone E.D."/>
            <person name="Koren S."/>
            <person name="Silverstein K.A.T."/>
            <person name="Beckman K.B."/>
            <person name="Gohl D.M."/>
        </authorList>
    </citation>
    <scope>NUCLEOTIDE SEQUENCE</scope>
    <source>
        <strain evidence="1">Duluth1</strain>
        <tissue evidence="1">Whole animal</tissue>
    </source>
</reference>
<accession>A0A9D4BJ45</accession>
<protein>
    <submittedName>
        <fullName evidence="1">Uncharacterized protein</fullName>
    </submittedName>
</protein>
<dbReference type="AlphaFoldDB" id="A0A9D4BJ45"/>
<organism evidence="1 2">
    <name type="scientific">Dreissena polymorpha</name>
    <name type="common">Zebra mussel</name>
    <name type="synonym">Mytilus polymorpha</name>
    <dbReference type="NCBI Taxonomy" id="45954"/>
    <lineage>
        <taxon>Eukaryota</taxon>
        <taxon>Metazoa</taxon>
        <taxon>Spiralia</taxon>
        <taxon>Lophotrochozoa</taxon>
        <taxon>Mollusca</taxon>
        <taxon>Bivalvia</taxon>
        <taxon>Autobranchia</taxon>
        <taxon>Heteroconchia</taxon>
        <taxon>Euheterodonta</taxon>
        <taxon>Imparidentia</taxon>
        <taxon>Neoheterodontei</taxon>
        <taxon>Myida</taxon>
        <taxon>Dreissenoidea</taxon>
        <taxon>Dreissenidae</taxon>
        <taxon>Dreissena</taxon>
    </lineage>
</organism>
<keyword evidence="2" id="KW-1185">Reference proteome</keyword>